<dbReference type="eggNOG" id="ENOG5032W1F">
    <property type="taxonomic scope" value="Bacteria"/>
</dbReference>
<keyword evidence="1" id="KW-1133">Transmembrane helix</keyword>
<protein>
    <submittedName>
        <fullName evidence="2">Uncharacterized protein</fullName>
    </submittedName>
</protein>
<dbReference type="EMBL" id="CP003156">
    <property type="protein sequence ID" value="AEV31544.1"/>
    <property type="molecule type" value="Genomic_DNA"/>
</dbReference>
<name>G8QZV0_OWEHD</name>
<reference evidence="2 3" key="1">
    <citation type="journal article" date="2012" name="Stand. Genomic Sci.">
        <title>Genome sequence of the orange-pigmented seawater bacterium Owenweeksia hongkongensis type strain (UST20020801(T)).</title>
        <authorList>
            <person name="Riedel T."/>
            <person name="Held B."/>
            <person name="Nolan M."/>
            <person name="Lucas S."/>
            <person name="Lapidus A."/>
            <person name="Tice H."/>
            <person name="Del Rio T.G."/>
            <person name="Cheng J.F."/>
            <person name="Han C."/>
            <person name="Tapia R."/>
            <person name="Goodwin L.A."/>
            <person name="Pitluck S."/>
            <person name="Liolios K."/>
            <person name="Mavromatis K."/>
            <person name="Pagani I."/>
            <person name="Ivanova N."/>
            <person name="Mikhailova N."/>
            <person name="Pati A."/>
            <person name="Chen A."/>
            <person name="Palaniappan K."/>
            <person name="Rohde M."/>
            <person name="Tindall B.J."/>
            <person name="Detter J.C."/>
            <person name="Goker M."/>
            <person name="Woyke T."/>
            <person name="Bristow J."/>
            <person name="Eisen J.A."/>
            <person name="Markowitz V."/>
            <person name="Hugenholtz P."/>
            <person name="Klenk H.P."/>
            <person name="Kyrpides N.C."/>
        </authorList>
    </citation>
    <scope>NUCLEOTIDE SEQUENCE</scope>
    <source>
        <strain evidence="3">DSM 17368 / JCM 12287 / NRRL B-23963</strain>
    </source>
</reference>
<sequence>MNIQLKSIWGKWWIPIRKWFYTLWLAYETTMRFYGYALSTKHYFDALGYPILAIISSVISFGICAAFLTFPACFILYKFFDTSNLTGTSLEARLKPYL</sequence>
<dbReference type="STRING" id="926562.Oweho_0528"/>
<feature type="transmembrane region" description="Helical" evidence="1">
    <location>
        <begin position="20"/>
        <end position="39"/>
    </location>
</feature>
<keyword evidence="3" id="KW-1185">Reference proteome</keyword>
<dbReference type="KEGG" id="oho:Oweho_0528"/>
<keyword evidence="1" id="KW-0812">Transmembrane</keyword>
<dbReference type="Proteomes" id="UP000005631">
    <property type="component" value="Chromosome"/>
</dbReference>
<gene>
    <name evidence="2" type="ordered locus">Oweho_0528</name>
</gene>
<keyword evidence="1" id="KW-0472">Membrane</keyword>
<organism evidence="2 3">
    <name type="scientific">Owenweeksia hongkongensis (strain DSM 17368 / CIP 108786 / JCM 12287 / NRRL B-23963 / UST20020801)</name>
    <dbReference type="NCBI Taxonomy" id="926562"/>
    <lineage>
        <taxon>Bacteria</taxon>
        <taxon>Pseudomonadati</taxon>
        <taxon>Bacteroidota</taxon>
        <taxon>Flavobacteriia</taxon>
        <taxon>Flavobacteriales</taxon>
        <taxon>Owenweeksiaceae</taxon>
        <taxon>Owenweeksia</taxon>
    </lineage>
</organism>
<dbReference type="HOGENOM" id="CLU_2331060_0_0_10"/>
<dbReference type="OrthoDB" id="1189484at2"/>
<dbReference type="RefSeq" id="WP_014200905.1">
    <property type="nucleotide sequence ID" value="NC_016599.1"/>
</dbReference>
<dbReference type="AlphaFoldDB" id="G8QZV0"/>
<feature type="transmembrane region" description="Helical" evidence="1">
    <location>
        <begin position="51"/>
        <end position="77"/>
    </location>
</feature>
<evidence type="ECO:0000256" key="1">
    <source>
        <dbReference type="SAM" id="Phobius"/>
    </source>
</evidence>
<accession>G8QZV0</accession>
<proteinExistence type="predicted"/>
<evidence type="ECO:0000313" key="3">
    <source>
        <dbReference type="Proteomes" id="UP000005631"/>
    </source>
</evidence>
<evidence type="ECO:0000313" key="2">
    <source>
        <dbReference type="EMBL" id="AEV31544.1"/>
    </source>
</evidence>